<dbReference type="KEGG" id="tasa:A1Q1_04597"/>
<protein>
    <submittedName>
        <fullName evidence="2">Uncharacterized protein</fullName>
    </submittedName>
</protein>
<name>J5TRN1_TRIAS</name>
<feature type="region of interest" description="Disordered" evidence="1">
    <location>
        <begin position="276"/>
        <end position="326"/>
    </location>
</feature>
<feature type="region of interest" description="Disordered" evidence="1">
    <location>
        <begin position="421"/>
        <end position="469"/>
    </location>
</feature>
<gene>
    <name evidence="2" type="ORF">A1Q1_04597</name>
</gene>
<evidence type="ECO:0000313" key="2">
    <source>
        <dbReference type="EMBL" id="EJT52386.1"/>
    </source>
</evidence>
<feature type="compositionally biased region" description="Acidic residues" evidence="1">
    <location>
        <begin position="432"/>
        <end position="442"/>
    </location>
</feature>
<dbReference type="Proteomes" id="UP000002748">
    <property type="component" value="Unassembled WGS sequence"/>
</dbReference>
<sequence length="557" mass="59567">MLKRSARQLTPPASEDPKRPRSAAGFAPSVPVGAFGLPQSVLDNSSLYDEIRDGPRWFESLQTSIEALEIEAREAVLKSKVTVTVGSFGRQSSNGLSAIDAYNLSRDVCRVTNAVLDEHIPNPVPFLNLSVRGAGAREPITNGKIPDGCATAHFTSAYQVLRLGNDGLLDVVIAVGLTSLPVAPSDALTFFPGLASNTSSLIYVSRYAHDIGEEQISRYVPGYLGKTLEVVMTHVRRVMIWSNMGDGSDLARTVVSAIDTVLNRLIAEMSLSSDDRNGNRYRRIPSRGRLSATAPAPPPPTEELRRYEASPAPQRPEAPSLPSKPWRLYEDSPGEIRCACLIITCRLSLKNEKGARAHQKECLFRNGKRRNSARILPLDHPVLHHYWITPPGIGSDAQARPSVTILDAEGVQVVQDGRDAEDGLNDSAAACSDEDEDEDVEDQREVAEDPHEAAEDAAGGDEASADSAPNTLRVDGEAKLGAEVKVSVLHSSEADVNRKTAIGCEWLGVGVRQDGMGGKVGDDGAKVDALMPANPPGLAPANASGQMVGSAGRLAEI</sequence>
<feature type="region of interest" description="Disordered" evidence="1">
    <location>
        <begin position="1"/>
        <end position="25"/>
    </location>
</feature>
<dbReference type="RefSeq" id="XP_014183505.1">
    <property type="nucleotide sequence ID" value="XM_014328030.1"/>
</dbReference>
<dbReference type="EMBL" id="ALBS01000027">
    <property type="protein sequence ID" value="EJT52386.1"/>
    <property type="molecule type" value="Genomic_DNA"/>
</dbReference>
<evidence type="ECO:0000256" key="1">
    <source>
        <dbReference type="SAM" id="MobiDB-lite"/>
    </source>
</evidence>
<feature type="compositionally biased region" description="Low complexity" evidence="1">
    <location>
        <begin position="456"/>
        <end position="469"/>
    </location>
</feature>
<evidence type="ECO:0000313" key="3">
    <source>
        <dbReference type="Proteomes" id="UP000002748"/>
    </source>
</evidence>
<accession>J5TRN1</accession>
<dbReference type="HOGENOM" id="CLU_489330_0_0_1"/>
<proteinExistence type="predicted"/>
<dbReference type="AlphaFoldDB" id="J5TRN1"/>
<reference evidence="2 3" key="1">
    <citation type="journal article" date="2012" name="Eukaryot. Cell">
        <title>Draft genome sequence of CBS 2479, the standard type strain of Trichosporon asahii.</title>
        <authorList>
            <person name="Yang R.Y."/>
            <person name="Li H.T."/>
            <person name="Zhu H."/>
            <person name="Zhou G.P."/>
            <person name="Wang M."/>
            <person name="Wang L."/>
        </authorList>
    </citation>
    <scope>NUCLEOTIDE SEQUENCE [LARGE SCALE GENOMIC DNA]</scope>
    <source>
        <strain evidence="3">ATCC 90039 / CBS 2479 / JCM 2466 / KCTC 7840 / NCYC 2677 / UAMH 7654</strain>
    </source>
</reference>
<comment type="caution">
    <text evidence="2">The sequence shown here is derived from an EMBL/GenBank/DDBJ whole genome shotgun (WGS) entry which is preliminary data.</text>
</comment>
<dbReference type="VEuPathDB" id="FungiDB:A1Q1_04597"/>
<feature type="compositionally biased region" description="Basic and acidic residues" evidence="1">
    <location>
        <begin position="443"/>
        <end position="454"/>
    </location>
</feature>
<dbReference type="GeneID" id="25988110"/>
<organism evidence="2 3">
    <name type="scientific">Trichosporon asahii var. asahii (strain ATCC 90039 / CBS 2479 / JCM 2466 / KCTC 7840 / NBRC 103889/ NCYC 2677 / UAMH 7654)</name>
    <name type="common">Yeast</name>
    <dbReference type="NCBI Taxonomy" id="1186058"/>
    <lineage>
        <taxon>Eukaryota</taxon>
        <taxon>Fungi</taxon>
        <taxon>Dikarya</taxon>
        <taxon>Basidiomycota</taxon>
        <taxon>Agaricomycotina</taxon>
        <taxon>Tremellomycetes</taxon>
        <taxon>Trichosporonales</taxon>
        <taxon>Trichosporonaceae</taxon>
        <taxon>Trichosporon</taxon>
    </lineage>
</organism>